<reference evidence="1 2" key="1">
    <citation type="journal article" date="2013" name="Genome Biol. Evol.">
        <title>Genomes of Stigonematalean cyanobacteria (subsection V) and the evolution of oxygenic photosynthesis from prokaryotes to plastids.</title>
        <authorList>
            <person name="Dagan T."/>
            <person name="Roettger M."/>
            <person name="Stucken K."/>
            <person name="Landan G."/>
            <person name="Koch R."/>
            <person name="Major P."/>
            <person name="Gould S.B."/>
            <person name="Goremykin V.V."/>
            <person name="Rippka R."/>
            <person name="Tandeau de Marsac N."/>
            <person name="Gugger M."/>
            <person name="Lockhart P.J."/>
            <person name="Allen J.F."/>
            <person name="Brune I."/>
            <person name="Maus I."/>
            <person name="Puhler A."/>
            <person name="Martin W.F."/>
        </authorList>
    </citation>
    <scope>NUCLEOTIDE SEQUENCE [LARGE SCALE GENOMIC DNA]</scope>
    <source>
        <strain evidence="1 2">PCC 7110</strain>
    </source>
</reference>
<dbReference type="STRING" id="128403.WA1_18890"/>
<proteinExistence type="predicted"/>
<sequence length="110" mass="11926">MLTSSQFLSQYDEFQAWNPSQVEVAIAQAARFCPIDVWGTDRNLALGLVTAHILTMRDLQAAATVAAAVQSAKGKEGKNLMGSDNWFNGTTYGQQFLQLRSGIPVSGFTV</sequence>
<evidence type="ECO:0008006" key="3">
    <source>
        <dbReference type="Google" id="ProtNLM"/>
    </source>
</evidence>
<accession>A0A139XBJ2</accession>
<name>A0A139XBJ2_9CYAN</name>
<gene>
    <name evidence="1" type="ORF">WA1_18890</name>
</gene>
<evidence type="ECO:0000313" key="1">
    <source>
        <dbReference type="EMBL" id="KYC42070.1"/>
    </source>
</evidence>
<dbReference type="EMBL" id="ANNX02000020">
    <property type="protein sequence ID" value="KYC42070.1"/>
    <property type="molecule type" value="Genomic_DNA"/>
</dbReference>
<dbReference type="InterPro" id="IPR025127">
    <property type="entry name" value="DUF4054"/>
</dbReference>
<protein>
    <recommendedName>
        <fullName evidence="3">DUF4054 domain-containing protein</fullName>
    </recommendedName>
</protein>
<dbReference type="AlphaFoldDB" id="A0A139XBJ2"/>
<dbReference type="Proteomes" id="UP000076925">
    <property type="component" value="Unassembled WGS sequence"/>
</dbReference>
<evidence type="ECO:0000313" key="2">
    <source>
        <dbReference type="Proteomes" id="UP000076925"/>
    </source>
</evidence>
<organism evidence="1 2">
    <name type="scientific">Scytonema hofmannii PCC 7110</name>
    <dbReference type="NCBI Taxonomy" id="128403"/>
    <lineage>
        <taxon>Bacteria</taxon>
        <taxon>Bacillati</taxon>
        <taxon>Cyanobacteriota</taxon>
        <taxon>Cyanophyceae</taxon>
        <taxon>Nostocales</taxon>
        <taxon>Scytonemataceae</taxon>
        <taxon>Scytonema</taxon>
    </lineage>
</organism>
<dbReference type="Pfam" id="PF13262">
    <property type="entry name" value="DUF4054"/>
    <property type="match status" value="1"/>
</dbReference>
<keyword evidence="2" id="KW-1185">Reference proteome</keyword>
<comment type="caution">
    <text evidence="1">The sequence shown here is derived from an EMBL/GenBank/DDBJ whole genome shotgun (WGS) entry which is preliminary data.</text>
</comment>